<evidence type="ECO:0000313" key="6">
    <source>
        <dbReference type="Proteomes" id="UP000267430"/>
    </source>
</evidence>
<comment type="caution">
    <text evidence="5">The sequence shown here is derived from an EMBL/GenBank/DDBJ whole genome shotgun (WGS) entry which is preliminary data.</text>
</comment>
<dbReference type="OrthoDB" id="2612750at2"/>
<feature type="domain" description="HTH luxR-type" evidence="4">
    <location>
        <begin position="137"/>
        <end position="201"/>
    </location>
</feature>
<dbReference type="InterPro" id="IPR000792">
    <property type="entry name" value="Tscrpt_reg_LuxR_C"/>
</dbReference>
<dbReference type="Gene3D" id="1.10.10.10">
    <property type="entry name" value="Winged helix-like DNA-binding domain superfamily/Winged helix DNA-binding domain"/>
    <property type="match status" value="1"/>
</dbReference>
<evidence type="ECO:0000256" key="1">
    <source>
        <dbReference type="ARBA" id="ARBA00023015"/>
    </source>
</evidence>
<dbReference type="SUPFAM" id="SSF46894">
    <property type="entry name" value="C-terminal effector domain of the bipartite response regulators"/>
    <property type="match status" value="1"/>
</dbReference>
<evidence type="ECO:0000256" key="2">
    <source>
        <dbReference type="ARBA" id="ARBA00023125"/>
    </source>
</evidence>
<dbReference type="GO" id="GO:0003677">
    <property type="term" value="F:DNA binding"/>
    <property type="evidence" value="ECO:0007669"/>
    <property type="project" value="UniProtKB-KW"/>
</dbReference>
<dbReference type="PANTHER" id="PTHR44688:SF16">
    <property type="entry name" value="DNA-BINDING TRANSCRIPTIONAL ACTIVATOR DEVR_DOSR"/>
    <property type="match status" value="1"/>
</dbReference>
<dbReference type="EMBL" id="RYZZ01000030">
    <property type="protein sequence ID" value="RUQ27165.1"/>
    <property type="molecule type" value="Genomic_DNA"/>
</dbReference>
<dbReference type="PROSITE" id="PS50043">
    <property type="entry name" value="HTH_LUXR_2"/>
    <property type="match status" value="1"/>
</dbReference>
<dbReference type="CDD" id="cd06170">
    <property type="entry name" value="LuxR_C_like"/>
    <property type="match status" value="1"/>
</dbReference>
<dbReference type="SMART" id="SM00421">
    <property type="entry name" value="HTH_LUXR"/>
    <property type="match status" value="1"/>
</dbReference>
<evidence type="ECO:0000256" key="3">
    <source>
        <dbReference type="ARBA" id="ARBA00023163"/>
    </source>
</evidence>
<keyword evidence="6" id="KW-1185">Reference proteome</keyword>
<sequence length="201" mass="23344">MKIFEAISTFISQKISSQIRLQNIEQQKRILEAHADKSPLGLIILDLSFRPLYYNTSARDITSELLTNENEKTIDLFVIKYLMCQQNVQLGFVKSVISPSFQKYTIQFDPKSDYQKDTVYLVHLIPEKGDRSSTPSVDQKLSLLTPREMEICHLVRKGYTNQEISEHSFISINTVKRHIQNIFSKLEVKNRTGLLRKLDHL</sequence>
<dbReference type="AlphaFoldDB" id="A0A3S0V8U6"/>
<organism evidence="5 6">
    <name type="scientific">Peribacillus cavernae</name>
    <dbReference type="NCBI Taxonomy" id="1674310"/>
    <lineage>
        <taxon>Bacteria</taxon>
        <taxon>Bacillati</taxon>
        <taxon>Bacillota</taxon>
        <taxon>Bacilli</taxon>
        <taxon>Bacillales</taxon>
        <taxon>Bacillaceae</taxon>
        <taxon>Peribacillus</taxon>
    </lineage>
</organism>
<dbReference type="PANTHER" id="PTHR44688">
    <property type="entry name" value="DNA-BINDING TRANSCRIPTIONAL ACTIVATOR DEVR_DOSR"/>
    <property type="match status" value="1"/>
</dbReference>
<keyword evidence="1" id="KW-0805">Transcription regulation</keyword>
<dbReference type="PRINTS" id="PR00038">
    <property type="entry name" value="HTHLUXR"/>
</dbReference>
<dbReference type="Pfam" id="PF00196">
    <property type="entry name" value="GerE"/>
    <property type="match status" value="1"/>
</dbReference>
<accession>A0A3S0V8U6</accession>
<evidence type="ECO:0000313" key="5">
    <source>
        <dbReference type="EMBL" id="RUQ27165.1"/>
    </source>
</evidence>
<proteinExistence type="predicted"/>
<protein>
    <submittedName>
        <fullName evidence="5">LuxR family transcriptional regulator</fullName>
    </submittedName>
</protein>
<reference evidence="5 6" key="1">
    <citation type="submission" date="2018-12" db="EMBL/GenBank/DDBJ databases">
        <title>Bacillus chawlae sp. nov., Bacillus glennii sp. nov., and Bacillus saganii sp. nov. Isolated from the Vehicle Assembly Building at Kennedy Space Center where the Viking Spacecraft were Assembled.</title>
        <authorList>
            <person name="Seuylemezian A."/>
            <person name="Vaishampayan P."/>
        </authorList>
    </citation>
    <scope>NUCLEOTIDE SEQUENCE [LARGE SCALE GENOMIC DNA]</scope>
    <source>
        <strain evidence="5 6">L5</strain>
    </source>
</reference>
<dbReference type="InterPro" id="IPR036388">
    <property type="entry name" value="WH-like_DNA-bd_sf"/>
</dbReference>
<dbReference type="Proteomes" id="UP000267430">
    <property type="component" value="Unassembled WGS sequence"/>
</dbReference>
<dbReference type="InterPro" id="IPR016032">
    <property type="entry name" value="Sig_transdc_resp-reg_C-effctor"/>
</dbReference>
<keyword evidence="3" id="KW-0804">Transcription</keyword>
<evidence type="ECO:0000259" key="4">
    <source>
        <dbReference type="PROSITE" id="PS50043"/>
    </source>
</evidence>
<dbReference type="GO" id="GO:0006355">
    <property type="term" value="P:regulation of DNA-templated transcription"/>
    <property type="evidence" value="ECO:0007669"/>
    <property type="project" value="InterPro"/>
</dbReference>
<name>A0A3S0V8U6_9BACI</name>
<keyword evidence="2" id="KW-0238">DNA-binding</keyword>
<gene>
    <name evidence="5" type="ORF">ELQ35_17240</name>
</gene>